<evidence type="ECO:0000256" key="2">
    <source>
        <dbReference type="ARBA" id="ARBA00022574"/>
    </source>
</evidence>
<dbReference type="InterPro" id="IPR051865">
    <property type="entry name" value="WD-repeat_CDT2_adapter"/>
</dbReference>
<dbReference type="GO" id="GO:0043161">
    <property type="term" value="P:proteasome-mediated ubiquitin-dependent protein catabolic process"/>
    <property type="evidence" value="ECO:0007669"/>
    <property type="project" value="TreeGrafter"/>
</dbReference>
<accession>A0AAW2HV58</accession>
<evidence type="ECO:0000256" key="4">
    <source>
        <dbReference type="ARBA" id="ARBA00022786"/>
    </source>
</evidence>
<dbReference type="AlphaFoldDB" id="A0AAW2HV58"/>
<sequence>MNYRPFLLNVIAREYNEKWRFPDYDHAIKRLQCHHIHSFLPYSPQNAEGDFLDSDVPVYICKFSPSKQDSNILAVANENGTVCLENTSKTNVRTYVQTHNNTVFDLAWMPGEKQFVTVSGDNSAKLWDYGESDIKMISEFIGHTKSVKCVHFKPENTSVFATGSRDGSLILWDARCSRKCSKLPVSHLPDQVIYFAASTSRFDFKKKGSPPKASPHSCSVTGLVFQNDNTLISSGSAEQCIRVWDMRKTYSRSVSLPTPKYQLIAPRAGFSHMCIDPAGTKIYANCMDSYIYCFDINSYQPDPISAFYGHQNSSFYIKSSMSHDGCYLLSGSSDKFAYIWNTRNAELSEVAIKPIVVLPGHAAEVACVIMSLAGDMKVATCSDDGTYRLWYNHTLKTSEDAGRVIDGAEVFDSGYTNTVKTEWKNKRKRSLVESDYYPSKRDVPCSVHSKICRYYSRNLPVISCKCQRPSAVKRPSSDDSGEGEKSAKRRSQLEMQETTPPKLSGEIKTVQRMLIHDFITRKKPTAPVRISIKRKLWDLPNFVDESQCKRIARERVLFPINDMKINQCESELQGVGVISDFQNSQFGEMISSELAKCQETEAGGGSVEERDEKSELTTNLPNYVKDGTSPYIHRCQRIQKENMDWLTKLRKNNVKKIEIDKSEKIDSSPKSNALSAKRKGSIESKTHTLHKYFKISSKAPDINYMSQEVQKKTF</sequence>
<name>A0AAW2HV58_9NEOP</name>
<evidence type="ECO:0000256" key="5">
    <source>
        <dbReference type="ARBA" id="ARBA00038344"/>
    </source>
</evidence>
<comment type="similarity">
    <text evidence="5">Belongs to the WD repeat cdt2 family.</text>
</comment>
<dbReference type="PROSITE" id="PS50082">
    <property type="entry name" value="WD_REPEATS_2"/>
    <property type="match status" value="4"/>
</dbReference>
<evidence type="ECO:0000313" key="8">
    <source>
        <dbReference type="EMBL" id="KAL0273431.1"/>
    </source>
</evidence>
<feature type="repeat" description="WD" evidence="6">
    <location>
        <begin position="213"/>
        <end position="254"/>
    </location>
</feature>
<feature type="repeat" description="WD" evidence="6">
    <location>
        <begin position="140"/>
        <end position="173"/>
    </location>
</feature>
<dbReference type="InterPro" id="IPR001680">
    <property type="entry name" value="WD40_rpt"/>
</dbReference>
<dbReference type="EMBL" id="JARGDH010000003">
    <property type="protein sequence ID" value="KAL0273431.1"/>
    <property type="molecule type" value="Genomic_DNA"/>
</dbReference>
<dbReference type="GO" id="GO:0007095">
    <property type="term" value="P:mitotic G2 DNA damage checkpoint signaling"/>
    <property type="evidence" value="ECO:0007669"/>
    <property type="project" value="TreeGrafter"/>
</dbReference>
<dbReference type="SUPFAM" id="SSF50978">
    <property type="entry name" value="WD40 repeat-like"/>
    <property type="match status" value="1"/>
</dbReference>
<dbReference type="Gene3D" id="2.130.10.10">
    <property type="entry name" value="YVTN repeat-like/Quinoprotein amine dehydrogenase"/>
    <property type="match status" value="2"/>
</dbReference>
<dbReference type="SMART" id="SM00320">
    <property type="entry name" value="WD40"/>
    <property type="match status" value="7"/>
</dbReference>
<keyword evidence="3" id="KW-0677">Repeat</keyword>
<dbReference type="InterPro" id="IPR015943">
    <property type="entry name" value="WD40/YVTN_repeat-like_dom_sf"/>
</dbReference>
<dbReference type="InterPro" id="IPR036322">
    <property type="entry name" value="WD40_repeat_dom_sf"/>
</dbReference>
<dbReference type="CDD" id="cd00200">
    <property type="entry name" value="WD40"/>
    <property type="match status" value="1"/>
</dbReference>
<comment type="caution">
    <text evidence="8">The sequence shown here is derived from an EMBL/GenBank/DDBJ whole genome shotgun (WGS) entry which is preliminary data.</text>
</comment>
<keyword evidence="4" id="KW-0833">Ubl conjugation pathway</keyword>
<evidence type="ECO:0000256" key="1">
    <source>
        <dbReference type="ARBA" id="ARBA00004906"/>
    </source>
</evidence>
<comment type="pathway">
    <text evidence="1">Protein modification; protein ubiquitination.</text>
</comment>
<dbReference type="PANTHER" id="PTHR22852">
    <property type="entry name" value="LETHAL 2 DENTICLELESS PROTEIN RETINOIC ACID-REGULATED NUCLEAR MATRIX-ASSOCIATED PROTEIN"/>
    <property type="match status" value="1"/>
</dbReference>
<reference evidence="8" key="1">
    <citation type="journal article" date="2024" name="Gigascience">
        <title>Chromosome-level genome of the poultry shaft louse Menopon gallinae provides insight into the host-switching and adaptive evolution of parasitic lice.</title>
        <authorList>
            <person name="Xu Y."/>
            <person name="Ma L."/>
            <person name="Liu S."/>
            <person name="Liang Y."/>
            <person name="Liu Q."/>
            <person name="He Z."/>
            <person name="Tian L."/>
            <person name="Duan Y."/>
            <person name="Cai W."/>
            <person name="Li H."/>
            <person name="Song F."/>
        </authorList>
    </citation>
    <scope>NUCLEOTIDE SEQUENCE</scope>
    <source>
        <strain evidence="8">Cailab_2023a</strain>
    </source>
</reference>
<dbReference type="GO" id="GO:0005634">
    <property type="term" value="C:nucleus"/>
    <property type="evidence" value="ECO:0007669"/>
    <property type="project" value="TreeGrafter"/>
</dbReference>
<dbReference type="InterPro" id="IPR019775">
    <property type="entry name" value="WD40_repeat_CS"/>
</dbReference>
<proteinExistence type="inferred from homology"/>
<dbReference type="PROSITE" id="PS00678">
    <property type="entry name" value="WD_REPEATS_1"/>
    <property type="match status" value="1"/>
</dbReference>
<keyword evidence="2 6" id="KW-0853">WD repeat</keyword>
<evidence type="ECO:0000256" key="7">
    <source>
        <dbReference type="SAM" id="MobiDB-lite"/>
    </source>
</evidence>
<feature type="repeat" description="WD" evidence="6">
    <location>
        <begin position="307"/>
        <end position="350"/>
    </location>
</feature>
<dbReference type="GO" id="GO:0030674">
    <property type="term" value="F:protein-macromolecule adaptor activity"/>
    <property type="evidence" value="ECO:0007669"/>
    <property type="project" value="TreeGrafter"/>
</dbReference>
<protein>
    <submittedName>
        <fullName evidence="8">Uncharacterized protein</fullName>
    </submittedName>
</protein>
<gene>
    <name evidence="8" type="ORF">PYX00_006093</name>
</gene>
<organism evidence="8">
    <name type="scientific">Menopon gallinae</name>
    <name type="common">poultry shaft louse</name>
    <dbReference type="NCBI Taxonomy" id="328185"/>
    <lineage>
        <taxon>Eukaryota</taxon>
        <taxon>Metazoa</taxon>
        <taxon>Ecdysozoa</taxon>
        <taxon>Arthropoda</taxon>
        <taxon>Hexapoda</taxon>
        <taxon>Insecta</taxon>
        <taxon>Pterygota</taxon>
        <taxon>Neoptera</taxon>
        <taxon>Paraneoptera</taxon>
        <taxon>Psocodea</taxon>
        <taxon>Troctomorpha</taxon>
        <taxon>Phthiraptera</taxon>
        <taxon>Amblycera</taxon>
        <taxon>Menoponidae</taxon>
        <taxon>Menopon</taxon>
    </lineage>
</organism>
<dbReference type="PROSITE" id="PS50294">
    <property type="entry name" value="WD_REPEATS_REGION"/>
    <property type="match status" value="3"/>
</dbReference>
<dbReference type="PANTHER" id="PTHR22852:SF0">
    <property type="entry name" value="DENTICLELESS PROTEIN HOMOLOG"/>
    <property type="match status" value="1"/>
</dbReference>
<evidence type="ECO:0000256" key="3">
    <source>
        <dbReference type="ARBA" id="ARBA00022737"/>
    </source>
</evidence>
<feature type="region of interest" description="Disordered" evidence="7">
    <location>
        <begin position="470"/>
        <end position="502"/>
    </location>
</feature>
<dbReference type="Pfam" id="PF00400">
    <property type="entry name" value="WD40"/>
    <property type="match status" value="5"/>
</dbReference>
<evidence type="ECO:0000256" key="6">
    <source>
        <dbReference type="PROSITE-ProRule" id="PRU00221"/>
    </source>
</evidence>
<feature type="repeat" description="WD" evidence="6">
    <location>
        <begin position="96"/>
        <end position="128"/>
    </location>
</feature>